<reference evidence="1 2" key="1">
    <citation type="journal article" date="2014" name="Arch. Virol.">
        <title>Complete genome sequence of a broad-host-range lytic Dickeya spp. bacteriophage ?D5.</title>
        <authorList>
            <person name="Czajkowski R."/>
            <person name="Ozymko Z."/>
            <person name="Zwirowski S."/>
            <person name="Lojkowska E."/>
        </authorList>
    </citation>
    <scope>NUCLEOTIDE SEQUENCE [LARGE SCALE GENOMIC DNA]</scope>
</reference>
<organism evidence="1 2">
    <name type="scientific">Dickeya phage RC-2014</name>
    <dbReference type="NCBI Taxonomy" id="1477406"/>
    <lineage>
        <taxon>Viruses</taxon>
        <taxon>Duplodnaviria</taxon>
        <taxon>Heunggongvirae</taxon>
        <taxon>Uroviricota</taxon>
        <taxon>Caudoviricetes</taxon>
        <taxon>Pantevenvirales</taxon>
        <taxon>Ackermannviridae</taxon>
        <taxon>Aglimvirinae</taxon>
        <taxon>Limestonevirus</taxon>
        <taxon>Limestonevirus RC2014</taxon>
    </lineage>
</organism>
<sequence length="49" mass="5605">MKSKSGLDELLRHKLAVAVVIRGETKYAGTMEMATHYKRQHWKSDSTKS</sequence>
<dbReference type="EMBL" id="KJ716335">
    <property type="protein sequence ID" value="AHZ60286.1"/>
    <property type="molecule type" value="Genomic_DNA"/>
</dbReference>
<dbReference type="Proteomes" id="UP000028741">
    <property type="component" value="Segment"/>
</dbReference>
<evidence type="ECO:0000313" key="2">
    <source>
        <dbReference type="Proteomes" id="UP000028741"/>
    </source>
</evidence>
<accession>A0A075E0V3</accession>
<proteinExistence type="predicted"/>
<dbReference type="KEGG" id="vg:22113412"/>
<protein>
    <submittedName>
        <fullName evidence="1">Uncharacterized protein</fullName>
    </submittedName>
</protein>
<name>A0A075E0V3_9CAUD</name>
<keyword evidence="2" id="KW-1185">Reference proteome</keyword>
<dbReference type="GeneID" id="22113412"/>
<dbReference type="RefSeq" id="YP_009102915.1">
    <property type="nucleotide sequence ID" value="NC_025452.1"/>
</dbReference>
<evidence type="ECO:0000313" key="1">
    <source>
        <dbReference type="EMBL" id="AHZ60286.1"/>
    </source>
</evidence>
<gene>
    <name evidence="1" type="ORF">DA66_0075</name>
</gene>